<protein>
    <submittedName>
        <fullName evidence="1">Uncharacterized protein</fullName>
    </submittedName>
</protein>
<reference evidence="1" key="2">
    <citation type="submission" date="2012-06" db="EMBL/GenBank/DDBJ databases">
        <authorList>
            <person name="Yu Y."/>
            <person name="Currie J."/>
            <person name="Lomeli R."/>
            <person name="Angelova A."/>
            <person name="Collura K."/>
            <person name="Wissotski M."/>
            <person name="Campos D."/>
            <person name="Kudrna D."/>
            <person name="Golser W."/>
            <person name="Ashely E."/>
            <person name="Descour A."/>
            <person name="Fernandes J."/>
            <person name="Soderlund C."/>
            <person name="Walbot V."/>
        </authorList>
    </citation>
    <scope>NUCLEOTIDE SEQUENCE</scope>
    <source>
        <strain evidence="1">B73</strain>
    </source>
</reference>
<dbReference type="EMBL" id="BT069485">
    <property type="protein sequence ID" value="ACN36382.1"/>
    <property type="molecule type" value="mRNA"/>
</dbReference>
<organism evidence="1">
    <name type="scientific">Zea mays</name>
    <name type="common">Maize</name>
    <dbReference type="NCBI Taxonomy" id="4577"/>
    <lineage>
        <taxon>Eukaryota</taxon>
        <taxon>Viridiplantae</taxon>
        <taxon>Streptophyta</taxon>
        <taxon>Embryophyta</taxon>
        <taxon>Tracheophyta</taxon>
        <taxon>Spermatophyta</taxon>
        <taxon>Magnoliopsida</taxon>
        <taxon>Liliopsida</taxon>
        <taxon>Poales</taxon>
        <taxon>Poaceae</taxon>
        <taxon>PACMAD clade</taxon>
        <taxon>Panicoideae</taxon>
        <taxon>Andropogonodae</taxon>
        <taxon>Andropogoneae</taxon>
        <taxon>Tripsacinae</taxon>
        <taxon>Zea</taxon>
    </lineage>
</organism>
<evidence type="ECO:0000313" key="1">
    <source>
        <dbReference type="EMBL" id="ACN36382.1"/>
    </source>
</evidence>
<name>C0PMG6_MAIZE</name>
<accession>C0PMG6</accession>
<reference evidence="1" key="1">
    <citation type="journal article" date="2009" name="PLoS Genet.">
        <title>Sequencing, mapping, and analysis of 27,455 maize full-length cDNAs.</title>
        <authorList>
            <person name="Soderlund C."/>
            <person name="Descour A."/>
            <person name="Kudrna D."/>
            <person name="Bomhoff M."/>
            <person name="Boyd L."/>
            <person name="Currie J."/>
            <person name="Angelova A."/>
            <person name="Collura K."/>
            <person name="Wissotski M."/>
            <person name="Ashley E."/>
            <person name="Morrow D."/>
            <person name="Fernandes J."/>
            <person name="Walbot V."/>
            <person name="Yu Y."/>
        </authorList>
    </citation>
    <scope>NUCLEOTIDE SEQUENCE</scope>
    <source>
        <strain evidence="1">B73</strain>
    </source>
</reference>
<dbReference type="AlphaFoldDB" id="C0PMG6"/>
<proteinExistence type="evidence at transcript level"/>
<sequence>MLNRTGYALQETHKIIVVVPFPRYVDTKFLSNLHTSMPSISPTFLHCTPLSFPYALDSKARIIFFRGPIGMPKAFRSLSVICLRAAMSTSSAWKVIEYFSSPRELRKLSSGLSAFG</sequence>